<feature type="transmembrane region" description="Helical" evidence="5">
    <location>
        <begin position="97"/>
        <end position="119"/>
    </location>
</feature>
<dbReference type="SUPFAM" id="SSF103473">
    <property type="entry name" value="MFS general substrate transporter"/>
    <property type="match status" value="1"/>
</dbReference>
<evidence type="ECO:0000256" key="5">
    <source>
        <dbReference type="SAM" id="Phobius"/>
    </source>
</evidence>
<dbReference type="EMBL" id="BPRB01000121">
    <property type="protein sequence ID" value="GJE60252.1"/>
    <property type="molecule type" value="Genomic_DNA"/>
</dbReference>
<evidence type="ECO:0000256" key="2">
    <source>
        <dbReference type="ARBA" id="ARBA00022989"/>
    </source>
</evidence>
<evidence type="ECO:0000256" key="4">
    <source>
        <dbReference type="SAM" id="MobiDB-lite"/>
    </source>
</evidence>
<gene>
    <name evidence="6" type="ORF">MPOCJGCO_2363</name>
</gene>
<reference evidence="6" key="1">
    <citation type="journal article" date="2021" name="Front. Microbiol.">
        <title>Comprehensive Comparative Genomics and Phenotyping of Methylobacterium Species.</title>
        <authorList>
            <person name="Alessa O."/>
            <person name="Ogura Y."/>
            <person name="Fujitani Y."/>
            <person name="Takami H."/>
            <person name="Hayashi T."/>
            <person name="Sahin N."/>
            <person name="Tani A."/>
        </authorList>
    </citation>
    <scope>NUCLEOTIDE SEQUENCE</scope>
    <source>
        <strain evidence="6">DSM 23632</strain>
    </source>
</reference>
<evidence type="ECO:0008006" key="8">
    <source>
        <dbReference type="Google" id="ProtNLM"/>
    </source>
</evidence>
<evidence type="ECO:0000256" key="3">
    <source>
        <dbReference type="ARBA" id="ARBA00023136"/>
    </source>
</evidence>
<protein>
    <recommendedName>
        <fullName evidence="8">MFS transporter</fullName>
    </recommendedName>
</protein>
<dbReference type="RefSeq" id="WP_238182788.1">
    <property type="nucleotide sequence ID" value="NZ_BPRB01000121.1"/>
</dbReference>
<evidence type="ECO:0000313" key="6">
    <source>
        <dbReference type="EMBL" id="GJE60252.1"/>
    </source>
</evidence>
<dbReference type="Pfam" id="PF07690">
    <property type="entry name" value="MFS_1"/>
    <property type="match status" value="1"/>
</dbReference>
<dbReference type="CDD" id="cd06174">
    <property type="entry name" value="MFS"/>
    <property type="match status" value="1"/>
</dbReference>
<dbReference type="InterPro" id="IPR036259">
    <property type="entry name" value="MFS_trans_sf"/>
</dbReference>
<feature type="region of interest" description="Disordered" evidence="4">
    <location>
        <begin position="253"/>
        <end position="355"/>
    </location>
</feature>
<sequence length="355" mass="37337">MRDKRLAILAALVMMALATVTIAVAPQFWPVLGASCVLAVIGDMLNPAVAALTLAWFPGTGLTRRLGRNAAFERAGNVGIALLIGGIGWLFPDRAVFLRVPALAVLAAASLFSIPSVALDAGRSRDRDGDVDRSAKAGLRTLLACRPLVVFSLCVMLFHFANGPLLTLVAQEIGAARPEWSSVTVCIVGVQAVMAPMAILVGHRADAWGRNPLLAAAFCALPLRASLYTVWRDPSRLIAVQCLDGVGGGLLSAAKPRGARRPDARHRPLQPRPRDRRYAPGRGRLPGLRRRGPARAGGGLLGGLPRLRRGGARGAGHPRGLHARNAGSSPLTLKPAHGRVQGGPADARRRAGGLR</sequence>
<keyword evidence="1 5" id="KW-0812">Transmembrane</keyword>
<organism evidence="6 7">
    <name type="scientific">Methylobacterium trifolii</name>
    <dbReference type="NCBI Taxonomy" id="1003092"/>
    <lineage>
        <taxon>Bacteria</taxon>
        <taxon>Pseudomonadati</taxon>
        <taxon>Pseudomonadota</taxon>
        <taxon>Alphaproteobacteria</taxon>
        <taxon>Hyphomicrobiales</taxon>
        <taxon>Methylobacteriaceae</taxon>
        <taxon>Methylobacterium</taxon>
    </lineage>
</organism>
<feature type="compositionally biased region" description="Basic and acidic residues" evidence="4">
    <location>
        <begin position="260"/>
        <end position="278"/>
    </location>
</feature>
<evidence type="ECO:0000313" key="7">
    <source>
        <dbReference type="Proteomes" id="UP001055057"/>
    </source>
</evidence>
<proteinExistence type="predicted"/>
<feature type="transmembrane region" description="Helical" evidence="5">
    <location>
        <begin position="71"/>
        <end position="91"/>
    </location>
</feature>
<feature type="transmembrane region" description="Helical" evidence="5">
    <location>
        <begin position="32"/>
        <end position="59"/>
    </location>
</feature>
<keyword evidence="3 5" id="KW-0472">Membrane</keyword>
<dbReference type="PANTHER" id="PTHR23539">
    <property type="entry name" value="MFS TRANSPORTER"/>
    <property type="match status" value="1"/>
</dbReference>
<reference evidence="6" key="2">
    <citation type="submission" date="2021-08" db="EMBL/GenBank/DDBJ databases">
        <authorList>
            <person name="Tani A."/>
            <person name="Ola A."/>
            <person name="Ogura Y."/>
            <person name="Katsura K."/>
            <person name="Hayashi T."/>
        </authorList>
    </citation>
    <scope>NUCLEOTIDE SEQUENCE</scope>
    <source>
        <strain evidence="6">DSM 23632</strain>
    </source>
</reference>
<dbReference type="Gene3D" id="1.20.1250.20">
    <property type="entry name" value="MFS general substrate transporter like domains"/>
    <property type="match status" value="1"/>
</dbReference>
<keyword evidence="2 5" id="KW-1133">Transmembrane helix</keyword>
<evidence type="ECO:0000256" key="1">
    <source>
        <dbReference type="ARBA" id="ARBA00022692"/>
    </source>
</evidence>
<feature type="transmembrane region" description="Helical" evidence="5">
    <location>
        <begin position="180"/>
        <end position="201"/>
    </location>
</feature>
<dbReference type="PANTHER" id="PTHR23539:SF1">
    <property type="entry name" value="MAJOR FACILITATOR SUPERFAMILY (MFS) PROFILE DOMAIN-CONTAINING PROTEIN"/>
    <property type="match status" value="1"/>
</dbReference>
<feature type="transmembrane region" description="Helical" evidence="5">
    <location>
        <begin position="139"/>
        <end position="160"/>
    </location>
</feature>
<dbReference type="Proteomes" id="UP001055057">
    <property type="component" value="Unassembled WGS sequence"/>
</dbReference>
<keyword evidence="7" id="KW-1185">Reference proteome</keyword>
<dbReference type="InterPro" id="IPR011701">
    <property type="entry name" value="MFS"/>
</dbReference>
<comment type="caution">
    <text evidence="6">The sequence shown here is derived from an EMBL/GenBank/DDBJ whole genome shotgun (WGS) entry which is preliminary data.</text>
</comment>
<accession>A0ABQ4U058</accession>
<name>A0ABQ4U058_9HYPH</name>